<name>A0ABV1AF26_9FIRM</name>
<accession>A0ABV1AF26</accession>
<dbReference type="GO" id="GO:0016787">
    <property type="term" value="F:hydrolase activity"/>
    <property type="evidence" value="ECO:0007669"/>
    <property type="project" value="UniProtKB-KW"/>
</dbReference>
<sequence>MDSIIFDVDGTLWNSTGIVAKAWENYLRNVEQIELPLTAEIIASMFGQPLPDIAKQIFPDASREEQLRLIDRCCNAEHEALLKECAPLYEDLEKALQLLAEKYPLYIVSNCEAGYIEVFLEATGFGKYFKGHLCNGDNNLDKGSNISLIARTYDMKSPVYVGDTMGDFLSCRKAGVPFVFASYGFGDVPEPDEIIRKPMDLVDLFC</sequence>
<dbReference type="SUPFAM" id="SSF56784">
    <property type="entry name" value="HAD-like"/>
    <property type="match status" value="1"/>
</dbReference>
<dbReference type="InterPro" id="IPR036412">
    <property type="entry name" value="HAD-like_sf"/>
</dbReference>
<dbReference type="Gene3D" id="3.40.50.1000">
    <property type="entry name" value="HAD superfamily/HAD-like"/>
    <property type="match status" value="1"/>
</dbReference>
<dbReference type="InterPro" id="IPR023198">
    <property type="entry name" value="PGP-like_dom2"/>
</dbReference>
<proteinExistence type="predicted"/>
<gene>
    <name evidence="1" type="ORF">WMO75_00080</name>
</gene>
<dbReference type="RefSeq" id="WP_022213682.1">
    <property type="nucleotide sequence ID" value="NZ_JBBMEI010000001.1"/>
</dbReference>
<dbReference type="PANTHER" id="PTHR43434:SF1">
    <property type="entry name" value="PHOSPHOGLYCOLATE PHOSPHATASE"/>
    <property type="match status" value="1"/>
</dbReference>
<keyword evidence="2" id="KW-1185">Reference proteome</keyword>
<evidence type="ECO:0000313" key="2">
    <source>
        <dbReference type="Proteomes" id="UP001446032"/>
    </source>
</evidence>
<comment type="caution">
    <text evidence="1">The sequence shown here is derived from an EMBL/GenBank/DDBJ whole genome shotgun (WGS) entry which is preliminary data.</text>
</comment>
<protein>
    <submittedName>
        <fullName evidence="1">HAD family hydrolase</fullName>
        <ecNumber evidence="1">3.-.-.-</ecNumber>
    </submittedName>
</protein>
<dbReference type="InterPro" id="IPR050155">
    <property type="entry name" value="HAD-like_hydrolase_sf"/>
</dbReference>
<dbReference type="SFLD" id="SFLDS00003">
    <property type="entry name" value="Haloacid_Dehalogenase"/>
    <property type="match status" value="1"/>
</dbReference>
<reference evidence="1 2" key="1">
    <citation type="submission" date="2024-03" db="EMBL/GenBank/DDBJ databases">
        <title>Human intestinal bacterial collection.</title>
        <authorList>
            <person name="Pauvert C."/>
            <person name="Hitch T.C.A."/>
            <person name="Clavel T."/>
        </authorList>
    </citation>
    <scope>NUCLEOTIDE SEQUENCE [LARGE SCALE GENOMIC DNA]</scope>
    <source>
        <strain evidence="1 2">CLA-AA-H95</strain>
    </source>
</reference>
<organism evidence="1 2">
    <name type="scientific">Blautia intestinihominis</name>
    <dbReference type="NCBI Taxonomy" id="3133152"/>
    <lineage>
        <taxon>Bacteria</taxon>
        <taxon>Bacillati</taxon>
        <taxon>Bacillota</taxon>
        <taxon>Clostridia</taxon>
        <taxon>Lachnospirales</taxon>
        <taxon>Lachnospiraceae</taxon>
        <taxon>Blautia</taxon>
    </lineage>
</organism>
<dbReference type="Gene3D" id="1.10.150.240">
    <property type="entry name" value="Putative phosphatase, domain 2"/>
    <property type="match status" value="1"/>
</dbReference>
<dbReference type="EMBL" id="JBBMEI010000001">
    <property type="protein sequence ID" value="MEQ2356749.1"/>
    <property type="molecule type" value="Genomic_DNA"/>
</dbReference>
<dbReference type="SFLD" id="SFLDG01129">
    <property type="entry name" value="C1.5:_HAD__Beta-PGM__Phosphata"/>
    <property type="match status" value="1"/>
</dbReference>
<dbReference type="InterPro" id="IPR041492">
    <property type="entry name" value="HAD_2"/>
</dbReference>
<dbReference type="EC" id="3.-.-.-" evidence="1"/>
<dbReference type="PANTHER" id="PTHR43434">
    <property type="entry name" value="PHOSPHOGLYCOLATE PHOSPHATASE"/>
    <property type="match status" value="1"/>
</dbReference>
<dbReference type="Pfam" id="PF13419">
    <property type="entry name" value="HAD_2"/>
    <property type="match status" value="1"/>
</dbReference>
<evidence type="ECO:0000313" key="1">
    <source>
        <dbReference type="EMBL" id="MEQ2356749.1"/>
    </source>
</evidence>
<dbReference type="Proteomes" id="UP001446032">
    <property type="component" value="Unassembled WGS sequence"/>
</dbReference>
<dbReference type="InterPro" id="IPR023214">
    <property type="entry name" value="HAD_sf"/>
</dbReference>
<keyword evidence="1" id="KW-0378">Hydrolase</keyword>